<name>A0A8X7BF27_TRICX</name>
<gene>
    <name evidence="1" type="ORF">TNCV_4720391</name>
</gene>
<dbReference type="Proteomes" id="UP000887159">
    <property type="component" value="Unassembled WGS sequence"/>
</dbReference>
<comment type="caution">
    <text evidence="1">The sequence shown here is derived from an EMBL/GenBank/DDBJ whole genome shotgun (WGS) entry which is preliminary data.</text>
</comment>
<keyword evidence="2" id="KW-1185">Reference proteome</keyword>
<dbReference type="EMBL" id="BMAU01021387">
    <property type="protein sequence ID" value="GFY28908.1"/>
    <property type="molecule type" value="Genomic_DNA"/>
</dbReference>
<accession>A0A8X7BF27</accession>
<organism evidence="1 2">
    <name type="scientific">Trichonephila clavipes</name>
    <name type="common">Golden silk orbweaver</name>
    <name type="synonym">Nephila clavipes</name>
    <dbReference type="NCBI Taxonomy" id="2585209"/>
    <lineage>
        <taxon>Eukaryota</taxon>
        <taxon>Metazoa</taxon>
        <taxon>Ecdysozoa</taxon>
        <taxon>Arthropoda</taxon>
        <taxon>Chelicerata</taxon>
        <taxon>Arachnida</taxon>
        <taxon>Araneae</taxon>
        <taxon>Araneomorphae</taxon>
        <taxon>Entelegynae</taxon>
        <taxon>Araneoidea</taxon>
        <taxon>Nephilidae</taxon>
        <taxon>Trichonephila</taxon>
    </lineage>
</organism>
<evidence type="ECO:0000313" key="2">
    <source>
        <dbReference type="Proteomes" id="UP000887159"/>
    </source>
</evidence>
<reference evidence="1" key="1">
    <citation type="submission" date="2020-08" db="EMBL/GenBank/DDBJ databases">
        <title>Multicomponent nature underlies the extraordinary mechanical properties of spider dragline silk.</title>
        <authorList>
            <person name="Kono N."/>
            <person name="Nakamura H."/>
            <person name="Mori M."/>
            <person name="Yoshida Y."/>
            <person name="Ohtoshi R."/>
            <person name="Malay A.D."/>
            <person name="Moran D.A.P."/>
            <person name="Tomita M."/>
            <person name="Numata K."/>
            <person name="Arakawa K."/>
        </authorList>
    </citation>
    <scope>NUCLEOTIDE SEQUENCE</scope>
</reference>
<evidence type="ECO:0000313" key="1">
    <source>
        <dbReference type="EMBL" id="GFY28908.1"/>
    </source>
</evidence>
<sequence length="77" mass="8680">MECHSELVETLGSNSLPYRTATHGEWKNFSKDVCQPVISSVRDDWSGELPCGRIGYSCPSLTKMEEEAETDQAREKK</sequence>
<proteinExistence type="predicted"/>
<protein>
    <submittedName>
        <fullName evidence="1">Uncharacterized protein</fullName>
    </submittedName>
</protein>
<dbReference type="AlphaFoldDB" id="A0A8X7BF27"/>